<evidence type="ECO:0000259" key="6">
    <source>
        <dbReference type="Pfam" id="PF08281"/>
    </source>
</evidence>
<keyword evidence="8" id="KW-1185">Reference proteome</keyword>
<dbReference type="Proteomes" id="UP000265926">
    <property type="component" value="Unassembled WGS sequence"/>
</dbReference>
<feature type="domain" description="RNA polymerase sigma factor 70 region 4 type 2" evidence="6">
    <location>
        <begin position="125"/>
        <end position="176"/>
    </location>
</feature>
<dbReference type="InterPro" id="IPR007627">
    <property type="entry name" value="RNA_pol_sigma70_r2"/>
</dbReference>
<sequence length="203" mass="24256">MFYICFLTIPVLSDKLIWENIAKGDKNALKQLHEKYFYQMGLYAHKMLHDDQIAEELVSDCFIKIWENRRKIEIESSVKHYLFLMLRNGIVDHFRKKRIVSTEPIENINDPASEEYFDEQKQYAKLYQFLQKLPEQRRKILEMAVFDSLTYAEIAQKLDITKNTVKTQIGRAYRFLKENLEPTDFYLFCTLHPADKESAKKDI</sequence>
<evidence type="ECO:0000256" key="1">
    <source>
        <dbReference type="ARBA" id="ARBA00010641"/>
    </source>
</evidence>
<evidence type="ECO:0000259" key="5">
    <source>
        <dbReference type="Pfam" id="PF04542"/>
    </source>
</evidence>
<dbReference type="Gene3D" id="1.10.10.10">
    <property type="entry name" value="Winged helix-like DNA-binding domain superfamily/Winged helix DNA-binding domain"/>
    <property type="match status" value="1"/>
</dbReference>
<dbReference type="Pfam" id="PF08281">
    <property type="entry name" value="Sigma70_r4_2"/>
    <property type="match status" value="1"/>
</dbReference>
<dbReference type="InterPro" id="IPR039425">
    <property type="entry name" value="RNA_pol_sigma-70-like"/>
</dbReference>
<dbReference type="PANTHER" id="PTHR43133">
    <property type="entry name" value="RNA POLYMERASE ECF-TYPE SIGMA FACTO"/>
    <property type="match status" value="1"/>
</dbReference>
<comment type="caution">
    <text evidence="7">The sequence shown here is derived from an EMBL/GenBank/DDBJ whole genome shotgun (WGS) entry which is preliminary data.</text>
</comment>
<keyword evidence="2" id="KW-0805">Transcription regulation</keyword>
<dbReference type="AlphaFoldDB" id="A0A399T4T0"/>
<evidence type="ECO:0000256" key="3">
    <source>
        <dbReference type="ARBA" id="ARBA00023082"/>
    </source>
</evidence>
<keyword evidence="4" id="KW-0804">Transcription</keyword>
<dbReference type="NCBIfam" id="TIGR02937">
    <property type="entry name" value="sigma70-ECF"/>
    <property type="match status" value="1"/>
</dbReference>
<feature type="domain" description="RNA polymerase sigma-70 region 2" evidence="5">
    <location>
        <begin position="43"/>
        <end position="98"/>
    </location>
</feature>
<evidence type="ECO:0000256" key="2">
    <source>
        <dbReference type="ARBA" id="ARBA00023015"/>
    </source>
</evidence>
<accession>A0A399T4T0</accession>
<dbReference type="OrthoDB" id="1119500at2"/>
<evidence type="ECO:0000313" key="8">
    <source>
        <dbReference type="Proteomes" id="UP000265926"/>
    </source>
</evidence>
<protein>
    <submittedName>
        <fullName evidence="7">Sigma-70 family RNA polymerase sigma factor</fullName>
    </submittedName>
</protein>
<proteinExistence type="inferred from homology"/>
<dbReference type="InterPro" id="IPR014284">
    <property type="entry name" value="RNA_pol_sigma-70_dom"/>
</dbReference>
<comment type="similarity">
    <text evidence="1">Belongs to the sigma-70 factor family. ECF subfamily.</text>
</comment>
<dbReference type="GO" id="GO:0016987">
    <property type="term" value="F:sigma factor activity"/>
    <property type="evidence" value="ECO:0007669"/>
    <property type="project" value="UniProtKB-KW"/>
</dbReference>
<organism evidence="7 8">
    <name type="scientific">Maribellus luteus</name>
    <dbReference type="NCBI Taxonomy" id="2305463"/>
    <lineage>
        <taxon>Bacteria</taxon>
        <taxon>Pseudomonadati</taxon>
        <taxon>Bacteroidota</taxon>
        <taxon>Bacteroidia</taxon>
        <taxon>Marinilabiliales</taxon>
        <taxon>Prolixibacteraceae</taxon>
        <taxon>Maribellus</taxon>
    </lineage>
</organism>
<dbReference type="InterPro" id="IPR013324">
    <property type="entry name" value="RNA_pol_sigma_r3/r4-like"/>
</dbReference>
<dbReference type="SUPFAM" id="SSF88659">
    <property type="entry name" value="Sigma3 and sigma4 domains of RNA polymerase sigma factors"/>
    <property type="match status" value="1"/>
</dbReference>
<dbReference type="GO" id="GO:0006352">
    <property type="term" value="P:DNA-templated transcription initiation"/>
    <property type="evidence" value="ECO:0007669"/>
    <property type="project" value="InterPro"/>
</dbReference>
<reference evidence="7 8" key="1">
    <citation type="submission" date="2018-08" db="EMBL/GenBank/DDBJ databases">
        <title>Pallidiluteibacterium maritimus gen. nov., sp. nov., isolated from coastal sediment.</title>
        <authorList>
            <person name="Zhou L.Y."/>
        </authorList>
    </citation>
    <scope>NUCLEOTIDE SEQUENCE [LARGE SCALE GENOMIC DNA]</scope>
    <source>
        <strain evidence="7 8">XSD2</strain>
    </source>
</reference>
<name>A0A399T4T0_9BACT</name>
<keyword evidence="3" id="KW-0731">Sigma factor</keyword>
<dbReference type="PANTHER" id="PTHR43133:SF46">
    <property type="entry name" value="RNA POLYMERASE SIGMA-70 FACTOR ECF SUBFAMILY"/>
    <property type="match status" value="1"/>
</dbReference>
<dbReference type="Gene3D" id="1.10.1740.10">
    <property type="match status" value="1"/>
</dbReference>
<evidence type="ECO:0000256" key="4">
    <source>
        <dbReference type="ARBA" id="ARBA00023163"/>
    </source>
</evidence>
<dbReference type="GO" id="GO:0003677">
    <property type="term" value="F:DNA binding"/>
    <property type="evidence" value="ECO:0007669"/>
    <property type="project" value="InterPro"/>
</dbReference>
<dbReference type="InterPro" id="IPR036388">
    <property type="entry name" value="WH-like_DNA-bd_sf"/>
</dbReference>
<dbReference type="InterPro" id="IPR013249">
    <property type="entry name" value="RNA_pol_sigma70_r4_t2"/>
</dbReference>
<dbReference type="Pfam" id="PF04542">
    <property type="entry name" value="Sigma70_r2"/>
    <property type="match status" value="1"/>
</dbReference>
<dbReference type="EMBL" id="QWGR01000003">
    <property type="protein sequence ID" value="RIJ49207.1"/>
    <property type="molecule type" value="Genomic_DNA"/>
</dbReference>
<dbReference type="CDD" id="cd06171">
    <property type="entry name" value="Sigma70_r4"/>
    <property type="match status" value="1"/>
</dbReference>
<evidence type="ECO:0000313" key="7">
    <source>
        <dbReference type="EMBL" id="RIJ49207.1"/>
    </source>
</evidence>
<dbReference type="InterPro" id="IPR013325">
    <property type="entry name" value="RNA_pol_sigma_r2"/>
</dbReference>
<gene>
    <name evidence="7" type="ORF">D1614_06510</name>
</gene>
<dbReference type="SUPFAM" id="SSF88946">
    <property type="entry name" value="Sigma2 domain of RNA polymerase sigma factors"/>
    <property type="match status" value="1"/>
</dbReference>